<name>A0A1C3NWD8_9ACTN</name>
<accession>A0A1C3NWD8</accession>
<evidence type="ECO:0000313" key="2">
    <source>
        <dbReference type="Proteomes" id="UP000199013"/>
    </source>
</evidence>
<reference evidence="2" key="1">
    <citation type="submission" date="2016-02" db="EMBL/GenBank/DDBJ databases">
        <authorList>
            <person name="Wibberg D."/>
        </authorList>
    </citation>
    <scope>NUCLEOTIDE SEQUENCE [LARGE SCALE GENOMIC DNA]</scope>
</reference>
<dbReference type="EMBL" id="FLUV01000761">
    <property type="protein sequence ID" value="SBW20796.1"/>
    <property type="molecule type" value="Genomic_DNA"/>
</dbReference>
<protein>
    <submittedName>
        <fullName evidence="1">Uncharacterized protein</fullName>
    </submittedName>
</protein>
<proteinExistence type="predicted"/>
<sequence length="83" mass="9009">MPYVKCTREGAPLTVTYLGWPYVVAAGLEPLAAEALSEPGVLSVELLDDARSRIPYTERPRALVTPKRRAALNAVMLSDLPPC</sequence>
<keyword evidence="2" id="KW-1185">Reference proteome</keyword>
<organism evidence="1 2">
    <name type="scientific">Candidatus Protofrankia californiensis</name>
    <dbReference type="NCBI Taxonomy" id="1839754"/>
    <lineage>
        <taxon>Bacteria</taxon>
        <taxon>Bacillati</taxon>
        <taxon>Actinomycetota</taxon>
        <taxon>Actinomycetes</taxon>
        <taxon>Frankiales</taxon>
        <taxon>Frankiaceae</taxon>
        <taxon>Protofrankia</taxon>
    </lineage>
</organism>
<dbReference type="Proteomes" id="UP000199013">
    <property type="component" value="Unassembled WGS sequence"/>
</dbReference>
<dbReference type="AlphaFoldDB" id="A0A1C3NWD8"/>
<evidence type="ECO:0000313" key="1">
    <source>
        <dbReference type="EMBL" id="SBW20796.1"/>
    </source>
</evidence>
<gene>
    <name evidence="1" type="ORF">FDG2_1809</name>
</gene>